<comment type="caution">
    <text evidence="2">The sequence shown here is derived from an EMBL/GenBank/DDBJ whole genome shotgun (WGS) entry which is preliminary data.</text>
</comment>
<keyword evidence="1" id="KW-0732">Signal</keyword>
<gene>
    <name evidence="2" type="ORF">ISP19_18025</name>
</gene>
<evidence type="ECO:0000313" key="3">
    <source>
        <dbReference type="Proteomes" id="UP001430149"/>
    </source>
</evidence>
<dbReference type="InterPro" id="IPR045500">
    <property type="entry name" value="DUF6491"/>
</dbReference>
<sequence>MKPVISAVLFFAVAAIGGLAWAQSAAPTRTPLPNNDCLRISQISEWHVIDNQTAIVQAGPYKRYLVKLQATCQKLGIGNPGLMFIGSAADRATQADTICGTVGEKVRSRYQPGCMIQSLSLIDQDTFNNLRAKAKYSSTTTQKQSGQHP</sequence>
<dbReference type="Pfam" id="PF20101">
    <property type="entry name" value="DUF6491"/>
    <property type="match status" value="1"/>
</dbReference>
<name>A0ABS2K7U1_9GAMM</name>
<proteinExistence type="predicted"/>
<evidence type="ECO:0008006" key="4">
    <source>
        <dbReference type="Google" id="ProtNLM"/>
    </source>
</evidence>
<organism evidence="2 3">
    <name type="scientific">Dyella flava</name>
    <dbReference type="NCBI Taxonomy" id="1920170"/>
    <lineage>
        <taxon>Bacteria</taxon>
        <taxon>Pseudomonadati</taxon>
        <taxon>Pseudomonadota</taxon>
        <taxon>Gammaproteobacteria</taxon>
        <taxon>Lysobacterales</taxon>
        <taxon>Rhodanobacteraceae</taxon>
        <taxon>Dyella</taxon>
    </lineage>
</organism>
<protein>
    <recommendedName>
        <fullName evidence="4">DUF4189 domain-containing protein</fullName>
    </recommendedName>
</protein>
<dbReference type="Proteomes" id="UP001430149">
    <property type="component" value="Unassembled WGS sequence"/>
</dbReference>
<feature type="signal peptide" evidence="1">
    <location>
        <begin position="1"/>
        <end position="22"/>
    </location>
</feature>
<accession>A0ABS2K7U1</accession>
<evidence type="ECO:0000313" key="2">
    <source>
        <dbReference type="EMBL" id="MBM7127275.1"/>
    </source>
</evidence>
<keyword evidence="3" id="KW-1185">Reference proteome</keyword>
<feature type="chain" id="PRO_5045558790" description="DUF4189 domain-containing protein" evidence="1">
    <location>
        <begin position="23"/>
        <end position="149"/>
    </location>
</feature>
<evidence type="ECO:0000256" key="1">
    <source>
        <dbReference type="SAM" id="SignalP"/>
    </source>
</evidence>
<dbReference type="EMBL" id="JADIKE010000038">
    <property type="protein sequence ID" value="MBM7127275.1"/>
    <property type="molecule type" value="Genomic_DNA"/>
</dbReference>
<dbReference type="RefSeq" id="WP_204683783.1">
    <property type="nucleotide sequence ID" value="NZ_BSNR01000019.1"/>
</dbReference>
<reference evidence="2" key="1">
    <citation type="submission" date="2020-10" db="EMBL/GenBank/DDBJ databases">
        <title>Phylogeny of dyella-like bacteria.</title>
        <authorList>
            <person name="Fu J."/>
        </authorList>
    </citation>
    <scope>NUCLEOTIDE SEQUENCE</scope>
    <source>
        <strain evidence="2">DHOC52</strain>
    </source>
</reference>